<proteinExistence type="predicted"/>
<keyword evidence="3" id="KW-1185">Reference proteome</keyword>
<dbReference type="EMBL" id="AP029266">
    <property type="protein sequence ID" value="BFG00484.1"/>
    <property type="molecule type" value="Genomic_DNA"/>
</dbReference>
<organism evidence="2 3">
    <name type="scientific">Drosophila madeirensis</name>
    <name type="common">Fruit fly</name>
    <dbReference type="NCBI Taxonomy" id="30013"/>
    <lineage>
        <taxon>Eukaryota</taxon>
        <taxon>Metazoa</taxon>
        <taxon>Ecdysozoa</taxon>
        <taxon>Arthropoda</taxon>
        <taxon>Hexapoda</taxon>
        <taxon>Insecta</taxon>
        <taxon>Pterygota</taxon>
        <taxon>Neoptera</taxon>
        <taxon>Endopterygota</taxon>
        <taxon>Diptera</taxon>
        <taxon>Brachycera</taxon>
        <taxon>Muscomorpha</taxon>
        <taxon>Ephydroidea</taxon>
        <taxon>Drosophilidae</taxon>
        <taxon>Drosophila</taxon>
        <taxon>Sophophora</taxon>
    </lineage>
</organism>
<reference evidence="2 3" key="1">
    <citation type="submission" date="2024-02" db="EMBL/GenBank/DDBJ databases">
        <title>A chromosome-level genome assembly of Drosophila madeirensis, a fruit fly species endemic to Madeira island.</title>
        <authorList>
            <person name="Tomihara K."/>
            <person name="Llopart A."/>
            <person name="Yamamoto D."/>
        </authorList>
    </citation>
    <scope>NUCLEOTIDE SEQUENCE [LARGE SCALE GENOMIC DNA]</scope>
    <source>
        <strain evidence="2 3">RF1</strain>
    </source>
</reference>
<feature type="domain" description="DUF4777" evidence="1">
    <location>
        <begin position="20"/>
        <end position="79"/>
    </location>
</feature>
<protein>
    <recommendedName>
        <fullName evidence="1">DUF4777 domain-containing protein</fullName>
    </recommendedName>
</protein>
<dbReference type="AlphaFoldDB" id="A0AAU9FXF9"/>
<gene>
    <name evidence="2" type="ORF">DMAD_00465</name>
</gene>
<evidence type="ECO:0000259" key="1">
    <source>
        <dbReference type="Pfam" id="PF16007"/>
    </source>
</evidence>
<accession>A0AAU9FXF9</accession>
<evidence type="ECO:0000313" key="2">
    <source>
        <dbReference type="EMBL" id="BFG00484.1"/>
    </source>
</evidence>
<dbReference type="Pfam" id="PF16007">
    <property type="entry name" value="DUF4777"/>
    <property type="match status" value="1"/>
</dbReference>
<evidence type="ECO:0000313" key="3">
    <source>
        <dbReference type="Proteomes" id="UP001500889"/>
    </source>
</evidence>
<dbReference type="InterPro" id="IPR031957">
    <property type="entry name" value="DUF4777"/>
</dbReference>
<name>A0AAU9FXF9_DROMD</name>
<sequence length="86" mass="10329">MEFRYSRYNTVSRFSRDSVAIVQVVYSIKRPATIEDIFDAVDLQYQPQLEDLNFWKNVEEKLDMAIDRGFIREDHGYYTVVHSHHQ</sequence>
<dbReference type="Proteomes" id="UP001500889">
    <property type="component" value="Chromosome A"/>
</dbReference>